<feature type="transmembrane region" description="Helical" evidence="13">
    <location>
        <begin position="21"/>
        <end position="46"/>
    </location>
</feature>
<comment type="subunit">
    <text evidence="4">Forms a membrane-associated complex with FtsE.</text>
</comment>
<evidence type="ECO:0000256" key="13">
    <source>
        <dbReference type="SAM" id="Phobius"/>
    </source>
</evidence>
<evidence type="ECO:0000313" key="16">
    <source>
        <dbReference type="EMBL" id="PFG19229.1"/>
    </source>
</evidence>
<evidence type="ECO:0000256" key="6">
    <source>
        <dbReference type="ARBA" id="ARBA00022475"/>
    </source>
</evidence>
<dbReference type="NCBIfam" id="NF038346">
    <property type="entry name" value="FtsX_actino"/>
    <property type="match status" value="1"/>
</dbReference>
<accession>A0A2A9D059</accession>
<feature type="domain" description="FtsX extracellular" evidence="15">
    <location>
        <begin position="57"/>
        <end position="163"/>
    </location>
</feature>
<dbReference type="GO" id="GO:0051301">
    <property type="term" value="P:cell division"/>
    <property type="evidence" value="ECO:0007669"/>
    <property type="project" value="UniProtKB-KW"/>
</dbReference>
<comment type="subcellular location">
    <subcellularLocation>
        <location evidence="2">Cell membrane</location>
        <topology evidence="2">Multi-pass membrane protein</topology>
    </subcellularLocation>
</comment>
<sequence>MSRLSFVLSELGRGLRRNATMAISIVLVTFVSLTFVGAAVLLQMQIGKMQDEWYDRVEVSVFMCPPGETTVATCSQGEATQEQIDAIGEVLNSPALEPYVEEVFFESKQDAYDAMADQVGDEDWFQLLNVEQMQVSYRVSLVDPTQITIVMDEVSGRQGVDQVLDQRAIFEPIFLVMNRATLIAAGIAGVMTVTAVLLITTTIRLSAMSRRRETEIMRFVGASRFFIQLPFMLEGALAALLGAALAVATLWLGVHYGVEGWLADSIAFVRDYITTADVWLIAPILAGAGILIAAISSVVSLSRYTKV</sequence>
<keyword evidence="11 12" id="KW-0131">Cell cycle</keyword>
<evidence type="ECO:0000259" key="15">
    <source>
        <dbReference type="Pfam" id="PF18075"/>
    </source>
</evidence>
<feature type="transmembrane region" description="Helical" evidence="13">
    <location>
        <begin position="182"/>
        <end position="205"/>
    </location>
</feature>
<keyword evidence="7 12" id="KW-0132">Cell division</keyword>
<evidence type="ECO:0000256" key="3">
    <source>
        <dbReference type="ARBA" id="ARBA00007379"/>
    </source>
</evidence>
<dbReference type="InterPro" id="IPR040690">
    <property type="entry name" value="FtsX_ECD"/>
</dbReference>
<dbReference type="EMBL" id="PDJD01000001">
    <property type="protein sequence ID" value="PFG19229.1"/>
    <property type="molecule type" value="Genomic_DNA"/>
</dbReference>
<dbReference type="InterPro" id="IPR047929">
    <property type="entry name" value="FtsX_actino"/>
</dbReference>
<evidence type="ECO:0000256" key="8">
    <source>
        <dbReference type="ARBA" id="ARBA00022692"/>
    </source>
</evidence>
<dbReference type="Pfam" id="PF02687">
    <property type="entry name" value="FtsX"/>
    <property type="match status" value="1"/>
</dbReference>
<dbReference type="Pfam" id="PF18075">
    <property type="entry name" value="FtsX_ECD"/>
    <property type="match status" value="1"/>
</dbReference>
<evidence type="ECO:0000313" key="17">
    <source>
        <dbReference type="Proteomes" id="UP000224915"/>
    </source>
</evidence>
<dbReference type="PANTHER" id="PTHR47755">
    <property type="entry name" value="CELL DIVISION PROTEIN FTSX"/>
    <property type="match status" value="1"/>
</dbReference>
<gene>
    <name evidence="16" type="ORF">ATL40_0786</name>
</gene>
<keyword evidence="10 12" id="KW-0472">Membrane</keyword>
<dbReference type="PANTHER" id="PTHR47755:SF1">
    <property type="entry name" value="CELL DIVISION PROTEIN FTSX"/>
    <property type="match status" value="1"/>
</dbReference>
<evidence type="ECO:0000256" key="9">
    <source>
        <dbReference type="ARBA" id="ARBA00022989"/>
    </source>
</evidence>
<evidence type="ECO:0000256" key="7">
    <source>
        <dbReference type="ARBA" id="ARBA00022618"/>
    </source>
</evidence>
<evidence type="ECO:0000256" key="1">
    <source>
        <dbReference type="ARBA" id="ARBA00003552"/>
    </source>
</evidence>
<keyword evidence="8 13" id="KW-0812">Transmembrane</keyword>
<comment type="function">
    <text evidence="1">Part of the ABC transporter FtsEX involved in cellular division.</text>
</comment>
<evidence type="ECO:0000256" key="4">
    <source>
        <dbReference type="ARBA" id="ARBA00011160"/>
    </source>
</evidence>
<dbReference type="AlphaFoldDB" id="A0A2A9D059"/>
<evidence type="ECO:0000256" key="11">
    <source>
        <dbReference type="ARBA" id="ARBA00023306"/>
    </source>
</evidence>
<feature type="domain" description="ABC3 transporter permease C-terminal" evidence="14">
    <location>
        <begin position="187"/>
        <end position="306"/>
    </location>
</feature>
<dbReference type="OrthoDB" id="9812531at2"/>
<organism evidence="16 17">
    <name type="scientific">Serinibacter salmoneus</name>
    <dbReference type="NCBI Taxonomy" id="556530"/>
    <lineage>
        <taxon>Bacteria</taxon>
        <taxon>Bacillati</taxon>
        <taxon>Actinomycetota</taxon>
        <taxon>Actinomycetes</taxon>
        <taxon>Micrococcales</taxon>
        <taxon>Beutenbergiaceae</taxon>
        <taxon>Serinibacter</taxon>
    </lineage>
</organism>
<dbReference type="PIRSF" id="PIRSF003097">
    <property type="entry name" value="FtsX"/>
    <property type="match status" value="1"/>
</dbReference>
<dbReference type="Gene3D" id="3.30.70.3040">
    <property type="match status" value="1"/>
</dbReference>
<evidence type="ECO:0000256" key="12">
    <source>
        <dbReference type="PIRNR" id="PIRNR003097"/>
    </source>
</evidence>
<dbReference type="InterPro" id="IPR003838">
    <property type="entry name" value="ABC3_permease_C"/>
</dbReference>
<comment type="caution">
    <text evidence="16">The sequence shown here is derived from an EMBL/GenBank/DDBJ whole genome shotgun (WGS) entry which is preliminary data.</text>
</comment>
<reference evidence="16 17" key="1">
    <citation type="submission" date="2017-10" db="EMBL/GenBank/DDBJ databases">
        <title>Sequencing the genomes of 1000 actinobacteria strains.</title>
        <authorList>
            <person name="Klenk H.-P."/>
        </authorList>
    </citation>
    <scope>NUCLEOTIDE SEQUENCE [LARGE SCALE GENOMIC DNA]</scope>
    <source>
        <strain evidence="16 17">DSM 21801</strain>
    </source>
</reference>
<name>A0A2A9D059_9MICO</name>
<protein>
    <recommendedName>
        <fullName evidence="5 12">Cell division protein FtsX</fullName>
    </recommendedName>
</protein>
<keyword evidence="6 12" id="KW-1003">Cell membrane</keyword>
<dbReference type="InterPro" id="IPR004513">
    <property type="entry name" value="FtsX"/>
</dbReference>
<feature type="transmembrane region" description="Helical" evidence="13">
    <location>
        <begin position="225"/>
        <end position="258"/>
    </location>
</feature>
<comment type="similarity">
    <text evidence="3 12">Belongs to the ABC-4 integral membrane protein family. FtsX subfamily.</text>
</comment>
<evidence type="ECO:0000256" key="10">
    <source>
        <dbReference type="ARBA" id="ARBA00023136"/>
    </source>
</evidence>
<dbReference type="RefSeq" id="WP_098468380.1">
    <property type="nucleotide sequence ID" value="NZ_PDJD01000001.1"/>
</dbReference>
<evidence type="ECO:0000256" key="5">
    <source>
        <dbReference type="ARBA" id="ARBA00021907"/>
    </source>
</evidence>
<keyword evidence="17" id="KW-1185">Reference proteome</keyword>
<evidence type="ECO:0000256" key="2">
    <source>
        <dbReference type="ARBA" id="ARBA00004651"/>
    </source>
</evidence>
<dbReference type="GO" id="GO:0005886">
    <property type="term" value="C:plasma membrane"/>
    <property type="evidence" value="ECO:0007669"/>
    <property type="project" value="UniProtKB-SubCell"/>
</dbReference>
<proteinExistence type="inferred from homology"/>
<keyword evidence="9 13" id="KW-1133">Transmembrane helix</keyword>
<evidence type="ECO:0000259" key="14">
    <source>
        <dbReference type="Pfam" id="PF02687"/>
    </source>
</evidence>
<dbReference type="Proteomes" id="UP000224915">
    <property type="component" value="Unassembled WGS sequence"/>
</dbReference>
<feature type="transmembrane region" description="Helical" evidence="13">
    <location>
        <begin position="278"/>
        <end position="301"/>
    </location>
</feature>